<accession>J8ZR28</accession>
<sequence length="133" mass="14762">MQIIINHPNNRKETLTITETSISSLFALIQASVNIKAAQFKATFSGKLLDKTSSFNTNDLGIKNGSTIDVTLKCLGGDLNETDRQALLERNNKTVCRVCYATNSVRATNCRKKSKCGRSTKLRPKKQKKKAKK</sequence>
<evidence type="ECO:0000313" key="8">
    <source>
        <dbReference type="EMBL" id="EJW02138.1"/>
    </source>
</evidence>
<evidence type="ECO:0000256" key="6">
    <source>
        <dbReference type="ARBA" id="ARBA00035124"/>
    </source>
</evidence>
<dbReference type="Gene3D" id="3.10.20.90">
    <property type="entry name" value="Phosphatidylinositol 3-kinase Catalytic Subunit, Chain A, domain 1"/>
    <property type="match status" value="1"/>
</dbReference>
<dbReference type="VEuPathDB" id="MicrosporidiaDB:EDEG_03419"/>
<protein>
    <recommendedName>
        <fullName evidence="7">Ubiquitin-like domain-containing protein</fullName>
    </recommendedName>
</protein>
<dbReference type="Proteomes" id="UP000003163">
    <property type="component" value="Unassembled WGS sequence"/>
</dbReference>
<dbReference type="GO" id="GO:1990904">
    <property type="term" value="C:ribonucleoprotein complex"/>
    <property type="evidence" value="ECO:0007669"/>
    <property type="project" value="UniProtKB-KW"/>
</dbReference>
<keyword evidence="3" id="KW-1017">Isopeptide bond</keyword>
<comment type="function">
    <text evidence="1">Component of the 60S subunit of the ribosome.</text>
</comment>
<reference evidence="9" key="2">
    <citation type="submission" date="2015-07" db="EMBL/GenBank/DDBJ databases">
        <title>Contrasting host-pathogen interactions and genome evolution in two generalist and specialist microsporidian pathogens of mosquitoes.</title>
        <authorList>
            <consortium name="The Broad Institute Genomics Platform"/>
            <consortium name="The Broad Institute Genome Sequencing Center for Infectious Disease"/>
            <person name="Cuomo C.A."/>
            <person name="Sanscrainte N.D."/>
            <person name="Goldberg J.M."/>
            <person name="Heiman D."/>
            <person name="Young S."/>
            <person name="Zeng Q."/>
            <person name="Becnel J.J."/>
            <person name="Birren B.W."/>
        </authorList>
    </citation>
    <scope>NUCLEOTIDE SEQUENCE [LARGE SCALE GENOMIC DNA]</scope>
    <source>
        <strain evidence="9">USNM 41457</strain>
    </source>
</reference>
<evidence type="ECO:0000313" key="9">
    <source>
        <dbReference type="Proteomes" id="UP000003163"/>
    </source>
</evidence>
<dbReference type="SUPFAM" id="SSF54236">
    <property type="entry name" value="Ubiquitin-like"/>
    <property type="match status" value="1"/>
</dbReference>
<dbReference type="CDD" id="cd17039">
    <property type="entry name" value="Ubl_ubiquitin_like"/>
    <property type="match status" value="1"/>
</dbReference>
<dbReference type="AlphaFoldDB" id="J8ZR28"/>
<dbReference type="EMBL" id="AFBI03000088">
    <property type="protein sequence ID" value="EJW02138.1"/>
    <property type="molecule type" value="Genomic_DNA"/>
</dbReference>
<dbReference type="InterPro" id="IPR000626">
    <property type="entry name" value="Ubiquitin-like_dom"/>
</dbReference>
<keyword evidence="9" id="KW-1185">Reference proteome</keyword>
<dbReference type="InterPro" id="IPR011332">
    <property type="entry name" value="Ribosomal_zn-bd"/>
</dbReference>
<dbReference type="GO" id="GO:0006412">
    <property type="term" value="P:translation"/>
    <property type="evidence" value="ECO:0007669"/>
    <property type="project" value="InterPro"/>
</dbReference>
<comment type="similarity">
    <text evidence="2">In the N-terminal section; belongs to the ubiquitin family.</text>
</comment>
<comment type="subunit">
    <text evidence="6">Part of the 60S ribosomal subunit.</text>
</comment>
<keyword evidence="5" id="KW-0687">Ribonucleoprotein</keyword>
<dbReference type="SUPFAM" id="SSF57829">
    <property type="entry name" value="Zn-binding ribosomal proteins"/>
    <property type="match status" value="1"/>
</dbReference>
<keyword evidence="4" id="KW-0689">Ribosomal protein</keyword>
<dbReference type="HOGENOM" id="CLU_010412_3_4_1"/>
<evidence type="ECO:0000256" key="3">
    <source>
        <dbReference type="ARBA" id="ARBA00022499"/>
    </source>
</evidence>
<feature type="domain" description="Ubiquitin-like" evidence="7">
    <location>
        <begin position="1"/>
        <end position="77"/>
    </location>
</feature>
<evidence type="ECO:0000256" key="4">
    <source>
        <dbReference type="ARBA" id="ARBA00022980"/>
    </source>
</evidence>
<proteinExistence type="inferred from homology"/>
<dbReference type="Pfam" id="PF01020">
    <property type="entry name" value="Ribosomal_L40e"/>
    <property type="match status" value="1"/>
</dbReference>
<dbReference type="SMART" id="SM01377">
    <property type="entry name" value="Ribosomal_L40e"/>
    <property type="match status" value="1"/>
</dbReference>
<evidence type="ECO:0000256" key="1">
    <source>
        <dbReference type="ARBA" id="ARBA00002241"/>
    </source>
</evidence>
<evidence type="ECO:0000256" key="5">
    <source>
        <dbReference type="ARBA" id="ARBA00023274"/>
    </source>
</evidence>
<name>J8ZR28_EDHAE</name>
<evidence type="ECO:0000259" key="7">
    <source>
        <dbReference type="PROSITE" id="PS50053"/>
    </source>
</evidence>
<dbReference type="InterPro" id="IPR001975">
    <property type="entry name" value="Ribosomal_eL40_dom"/>
</dbReference>
<dbReference type="InterPro" id="IPR038587">
    <property type="entry name" value="Ribosomal_eL40_sf"/>
</dbReference>
<dbReference type="OrthoDB" id="428577at2759"/>
<evidence type="ECO:0000256" key="2">
    <source>
        <dbReference type="ARBA" id="ARBA00008373"/>
    </source>
</evidence>
<dbReference type="PROSITE" id="PS50053">
    <property type="entry name" value="UBIQUITIN_2"/>
    <property type="match status" value="1"/>
</dbReference>
<dbReference type="Gene3D" id="4.10.1060.50">
    <property type="match status" value="1"/>
</dbReference>
<dbReference type="InParanoid" id="J8ZR28"/>
<comment type="caution">
    <text evidence="8">The sequence shown here is derived from an EMBL/GenBank/DDBJ whole genome shotgun (WGS) entry which is preliminary data.</text>
</comment>
<dbReference type="InterPro" id="IPR029071">
    <property type="entry name" value="Ubiquitin-like_domsf"/>
</dbReference>
<reference evidence="8 9" key="1">
    <citation type="submission" date="2011-08" db="EMBL/GenBank/DDBJ databases">
        <authorList>
            <person name="Liu Z.J."/>
            <person name="Shi F.L."/>
            <person name="Lu J.Q."/>
            <person name="Li M."/>
            <person name="Wang Z.L."/>
        </authorList>
    </citation>
    <scope>NUCLEOTIDE SEQUENCE [LARGE SCALE GENOMIC DNA]</scope>
    <source>
        <strain evidence="8 9">USNM 41457</strain>
    </source>
</reference>
<organism evidence="8 9">
    <name type="scientific">Edhazardia aedis (strain USNM 41457)</name>
    <name type="common">Microsporidian parasite</name>
    <dbReference type="NCBI Taxonomy" id="1003232"/>
    <lineage>
        <taxon>Eukaryota</taxon>
        <taxon>Fungi</taxon>
        <taxon>Fungi incertae sedis</taxon>
        <taxon>Microsporidia</taxon>
        <taxon>Edhazardia</taxon>
    </lineage>
</organism>
<dbReference type="STRING" id="1003232.J8ZR28"/>
<dbReference type="OMA" id="CGRCSQL"/>
<dbReference type="GO" id="GO:0003735">
    <property type="term" value="F:structural constituent of ribosome"/>
    <property type="evidence" value="ECO:0007669"/>
    <property type="project" value="InterPro"/>
</dbReference>
<gene>
    <name evidence="8" type="ORF">EDEG_03419</name>
</gene>
<dbReference type="GO" id="GO:0005840">
    <property type="term" value="C:ribosome"/>
    <property type="evidence" value="ECO:0007669"/>
    <property type="project" value="UniProtKB-KW"/>
</dbReference>